<dbReference type="OrthoDB" id="9783403at2"/>
<dbReference type="GO" id="GO:0043190">
    <property type="term" value="C:ATP-binding cassette (ABC) transporter complex"/>
    <property type="evidence" value="ECO:0007669"/>
    <property type="project" value="InterPro"/>
</dbReference>
<evidence type="ECO:0000256" key="1">
    <source>
        <dbReference type="ARBA" id="ARBA00004651"/>
    </source>
</evidence>
<reference evidence="8" key="1">
    <citation type="submission" date="2017-11" db="EMBL/GenBank/DDBJ databases">
        <authorList>
            <person name="Watanabe M."/>
            <person name="Kojima H."/>
        </authorList>
    </citation>
    <scope>NUCLEOTIDE SEQUENCE [LARGE SCALE GENOMIC DNA]</scope>
    <source>
        <strain evidence="8">Tokyo 01</strain>
    </source>
</reference>
<comment type="subcellular location">
    <subcellularLocation>
        <location evidence="1">Cell membrane</location>
        <topology evidence="1">Multi-pass membrane protein</topology>
    </subcellularLocation>
</comment>
<dbReference type="InterPro" id="IPR030923">
    <property type="entry name" value="LptG"/>
</dbReference>
<evidence type="ECO:0000313" key="8">
    <source>
        <dbReference type="Proteomes" id="UP000288096"/>
    </source>
</evidence>
<feature type="transmembrane region" description="Helical" evidence="6">
    <location>
        <begin position="12"/>
        <end position="30"/>
    </location>
</feature>
<feature type="transmembrane region" description="Helical" evidence="6">
    <location>
        <begin position="98"/>
        <end position="117"/>
    </location>
</feature>
<dbReference type="GO" id="GO:0015920">
    <property type="term" value="P:lipopolysaccharide transport"/>
    <property type="evidence" value="ECO:0007669"/>
    <property type="project" value="TreeGrafter"/>
</dbReference>
<sequence>MSILYTYVTREILRYIGVVLTAVAGIYVAVDFFERIDNFMEAGLPVSRALVYLAWKIPFIISQIFPVAILLAVLIVFGLMSKNNEIIALRSSGISVYALLKPVLAIGLISSLCLFLVSEVFVPIASAKANRIWLGEVKKKSVVISMEKNIWLKDNHRINYIKYYNKSDQTIFGITLYHFDDQFRMDWRIDAEKGEYRAGAWTLHGLMEQRLDPETGQYAVRFHDQRTESLNLSPESLETVVKKSEEMSFHELREYVRRVEAEGYDATHYRVDLQAKVAFPFICLILGIVGIGLSAKGRIREGLPIAIAYGIGIAFFYWIFYSFCISLGYGGVLSPVIAAWIANFVFTCFGVLSLLYAE</sequence>
<feature type="transmembrane region" description="Helical" evidence="6">
    <location>
        <begin position="337"/>
        <end position="357"/>
    </location>
</feature>
<dbReference type="InterPro" id="IPR005495">
    <property type="entry name" value="LptG/LptF_permease"/>
</dbReference>
<dbReference type="NCBIfam" id="TIGR04408">
    <property type="entry name" value="LptG_lptG"/>
    <property type="match status" value="1"/>
</dbReference>
<feature type="transmembrane region" description="Helical" evidence="6">
    <location>
        <begin position="277"/>
        <end position="295"/>
    </location>
</feature>
<evidence type="ECO:0000256" key="2">
    <source>
        <dbReference type="ARBA" id="ARBA00022475"/>
    </source>
</evidence>
<dbReference type="AlphaFoldDB" id="A0A401FSX8"/>
<evidence type="ECO:0000313" key="7">
    <source>
        <dbReference type="EMBL" id="GBC60068.1"/>
    </source>
</evidence>
<proteinExistence type="predicted"/>
<dbReference type="Pfam" id="PF03739">
    <property type="entry name" value="LptF_LptG"/>
    <property type="match status" value="1"/>
</dbReference>
<dbReference type="PANTHER" id="PTHR33529">
    <property type="entry name" value="SLR0882 PROTEIN-RELATED"/>
    <property type="match status" value="1"/>
</dbReference>
<evidence type="ECO:0000256" key="4">
    <source>
        <dbReference type="ARBA" id="ARBA00022989"/>
    </source>
</evidence>
<comment type="caution">
    <text evidence="7">The sequence shown here is derived from an EMBL/GenBank/DDBJ whole genome shotgun (WGS) entry which is preliminary data.</text>
</comment>
<dbReference type="PANTHER" id="PTHR33529:SF6">
    <property type="entry name" value="YJGP_YJGQ FAMILY PERMEASE"/>
    <property type="match status" value="1"/>
</dbReference>
<dbReference type="GO" id="GO:0055085">
    <property type="term" value="P:transmembrane transport"/>
    <property type="evidence" value="ECO:0007669"/>
    <property type="project" value="InterPro"/>
</dbReference>
<reference evidence="8" key="2">
    <citation type="submission" date="2019-01" db="EMBL/GenBank/DDBJ databases">
        <title>Genome sequence of Desulfonema ishimotonii strain Tokyo 01.</title>
        <authorList>
            <person name="Fukui M."/>
        </authorList>
    </citation>
    <scope>NUCLEOTIDE SEQUENCE [LARGE SCALE GENOMIC DNA]</scope>
    <source>
        <strain evidence="8">Tokyo 01</strain>
    </source>
</reference>
<keyword evidence="3 6" id="KW-0812">Transmembrane</keyword>
<keyword evidence="4 6" id="KW-1133">Transmembrane helix</keyword>
<feature type="transmembrane region" description="Helical" evidence="6">
    <location>
        <begin position="50"/>
        <end position="77"/>
    </location>
</feature>
<protein>
    <submittedName>
        <fullName evidence="7">LPS export ABC transporter permease LptG</fullName>
    </submittedName>
</protein>
<dbReference type="Proteomes" id="UP000288096">
    <property type="component" value="Unassembled WGS sequence"/>
</dbReference>
<accession>A0A401FSX8</accession>
<dbReference type="EMBL" id="BEXT01000001">
    <property type="protein sequence ID" value="GBC60068.1"/>
    <property type="molecule type" value="Genomic_DNA"/>
</dbReference>
<name>A0A401FSX8_9BACT</name>
<keyword evidence="5 6" id="KW-0472">Membrane</keyword>
<organism evidence="7 8">
    <name type="scientific">Desulfonema ishimotonii</name>
    <dbReference type="NCBI Taxonomy" id="45657"/>
    <lineage>
        <taxon>Bacteria</taxon>
        <taxon>Pseudomonadati</taxon>
        <taxon>Thermodesulfobacteriota</taxon>
        <taxon>Desulfobacteria</taxon>
        <taxon>Desulfobacterales</taxon>
        <taxon>Desulfococcaceae</taxon>
        <taxon>Desulfonema</taxon>
    </lineage>
</organism>
<evidence type="ECO:0000256" key="3">
    <source>
        <dbReference type="ARBA" id="ARBA00022692"/>
    </source>
</evidence>
<dbReference type="RefSeq" id="WP_124327522.1">
    <property type="nucleotide sequence ID" value="NZ_BEXT01000001.1"/>
</dbReference>
<feature type="transmembrane region" description="Helical" evidence="6">
    <location>
        <begin position="307"/>
        <end position="331"/>
    </location>
</feature>
<gene>
    <name evidence="7" type="ORF">DENIS_1010</name>
</gene>
<evidence type="ECO:0000256" key="6">
    <source>
        <dbReference type="SAM" id="Phobius"/>
    </source>
</evidence>
<keyword evidence="8" id="KW-1185">Reference proteome</keyword>
<evidence type="ECO:0000256" key="5">
    <source>
        <dbReference type="ARBA" id="ARBA00023136"/>
    </source>
</evidence>
<keyword evidence="2" id="KW-1003">Cell membrane</keyword>